<organism evidence="6 7">
    <name type="scientific">Oopsacas minuta</name>
    <dbReference type="NCBI Taxonomy" id="111878"/>
    <lineage>
        <taxon>Eukaryota</taxon>
        <taxon>Metazoa</taxon>
        <taxon>Porifera</taxon>
        <taxon>Hexactinellida</taxon>
        <taxon>Hexasterophora</taxon>
        <taxon>Lyssacinosida</taxon>
        <taxon>Leucopsacidae</taxon>
        <taxon>Oopsacas</taxon>
    </lineage>
</organism>
<keyword evidence="4" id="KW-0723">Serine/threonine-protein kinase</keyword>
<feature type="domain" description="Protein kinase" evidence="5">
    <location>
        <begin position="11"/>
        <end position="272"/>
    </location>
</feature>
<comment type="similarity">
    <text evidence="4">Belongs to the protein kinase superfamily.</text>
</comment>
<dbReference type="InterPro" id="IPR008271">
    <property type="entry name" value="Ser/Thr_kinase_AS"/>
</dbReference>
<sequence>MSLTNKKLSGYLIKESIGEGAFGTVNRSIHFKTANTVALKIVKREVVCSVADNGSNQFQNELTIWEKLSHPHVISLIHVFQTFHEFGIVTEYAPLGDLKKLIRSGDYISSEQSALLFTQVALAIAYLHQRDLCHRDIKADNVLMFSKNFCKLCDFGFCTESRKDKQQTKFCGTLTYLAPEILRTYNEITGKCSYDGKQTDIWSLGVLLYLMISKKLPFTGHSESMIETNIMNGYYSEIEVALPNVNILMKGLLCNDPLMRYTSEDVLKSNWLKKTIQWPLLVKKENNLLELNMIKAKKHLRETEHMIDEVRNENNLRSEEGAVLRLITTKLLNDQLIELINDFVLENFKEEQIPKKKKDDKSVFKRLKKRLSRKSY</sequence>
<evidence type="ECO:0000256" key="3">
    <source>
        <dbReference type="PROSITE-ProRule" id="PRU10141"/>
    </source>
</evidence>
<dbReference type="EMBL" id="JAKMXF010000320">
    <property type="protein sequence ID" value="KAI6649584.1"/>
    <property type="molecule type" value="Genomic_DNA"/>
</dbReference>
<proteinExistence type="inferred from homology"/>
<dbReference type="InterPro" id="IPR011009">
    <property type="entry name" value="Kinase-like_dom_sf"/>
</dbReference>
<dbReference type="PROSITE" id="PS00107">
    <property type="entry name" value="PROTEIN_KINASE_ATP"/>
    <property type="match status" value="1"/>
</dbReference>
<keyword evidence="6" id="KW-0808">Transferase</keyword>
<dbReference type="PANTHER" id="PTHR24346">
    <property type="entry name" value="MAP/MICROTUBULE AFFINITY-REGULATING KINASE"/>
    <property type="match status" value="1"/>
</dbReference>
<dbReference type="SMART" id="SM00220">
    <property type="entry name" value="S_TKc"/>
    <property type="match status" value="1"/>
</dbReference>
<feature type="binding site" evidence="3">
    <location>
        <position position="40"/>
    </location>
    <ligand>
        <name>ATP</name>
        <dbReference type="ChEBI" id="CHEBI:30616"/>
    </ligand>
</feature>
<dbReference type="GO" id="GO:0005524">
    <property type="term" value="F:ATP binding"/>
    <property type="evidence" value="ECO:0007669"/>
    <property type="project" value="UniProtKB-UniRule"/>
</dbReference>
<gene>
    <name evidence="6" type="ORF">LOD99_6750</name>
</gene>
<dbReference type="SUPFAM" id="SSF56112">
    <property type="entry name" value="Protein kinase-like (PK-like)"/>
    <property type="match status" value="1"/>
</dbReference>
<dbReference type="Proteomes" id="UP001165289">
    <property type="component" value="Unassembled WGS sequence"/>
</dbReference>
<evidence type="ECO:0000256" key="4">
    <source>
        <dbReference type="RuleBase" id="RU000304"/>
    </source>
</evidence>
<comment type="caution">
    <text evidence="6">The sequence shown here is derived from an EMBL/GenBank/DDBJ whole genome shotgun (WGS) entry which is preliminary data.</text>
</comment>
<evidence type="ECO:0000256" key="2">
    <source>
        <dbReference type="ARBA" id="ARBA00022840"/>
    </source>
</evidence>
<dbReference type="PROSITE" id="PS00108">
    <property type="entry name" value="PROTEIN_KINASE_ST"/>
    <property type="match status" value="1"/>
</dbReference>
<dbReference type="Gene3D" id="1.10.510.10">
    <property type="entry name" value="Transferase(Phosphotransferase) domain 1"/>
    <property type="match status" value="1"/>
</dbReference>
<reference evidence="6 7" key="1">
    <citation type="journal article" date="2023" name="BMC Biol.">
        <title>The compact genome of the sponge Oopsacas minuta (Hexactinellida) is lacking key metazoan core genes.</title>
        <authorList>
            <person name="Santini S."/>
            <person name="Schenkelaars Q."/>
            <person name="Jourda C."/>
            <person name="Duchesne M."/>
            <person name="Belahbib H."/>
            <person name="Rocher C."/>
            <person name="Selva M."/>
            <person name="Riesgo A."/>
            <person name="Vervoort M."/>
            <person name="Leys S.P."/>
            <person name="Kodjabachian L."/>
            <person name="Le Bivic A."/>
            <person name="Borchiellini C."/>
            <person name="Claverie J.M."/>
            <person name="Renard E."/>
        </authorList>
    </citation>
    <scope>NUCLEOTIDE SEQUENCE [LARGE SCALE GENOMIC DNA]</scope>
    <source>
        <strain evidence="6">SPO-2</strain>
    </source>
</reference>
<keyword evidence="2 3" id="KW-0067">ATP-binding</keyword>
<protein>
    <submittedName>
        <fullName evidence="6">Serine/threonine-protein kinase NIM1-like</fullName>
    </submittedName>
</protein>
<evidence type="ECO:0000313" key="6">
    <source>
        <dbReference type="EMBL" id="KAI6649584.1"/>
    </source>
</evidence>
<dbReference type="FunFam" id="1.10.510.10:FF:000571">
    <property type="entry name" value="Maternal embryonic leucine zipper kinase"/>
    <property type="match status" value="1"/>
</dbReference>
<dbReference type="GO" id="GO:0005737">
    <property type="term" value="C:cytoplasm"/>
    <property type="evidence" value="ECO:0007669"/>
    <property type="project" value="TreeGrafter"/>
</dbReference>
<keyword evidence="1 3" id="KW-0547">Nucleotide-binding</keyword>
<evidence type="ECO:0000256" key="1">
    <source>
        <dbReference type="ARBA" id="ARBA00022741"/>
    </source>
</evidence>
<keyword evidence="6" id="KW-0418">Kinase</keyword>
<dbReference type="AlphaFoldDB" id="A0AAV7JMD2"/>
<dbReference type="GO" id="GO:0035556">
    <property type="term" value="P:intracellular signal transduction"/>
    <property type="evidence" value="ECO:0007669"/>
    <property type="project" value="TreeGrafter"/>
</dbReference>
<keyword evidence="7" id="KW-1185">Reference proteome</keyword>
<dbReference type="GO" id="GO:0004674">
    <property type="term" value="F:protein serine/threonine kinase activity"/>
    <property type="evidence" value="ECO:0007669"/>
    <property type="project" value="UniProtKB-KW"/>
</dbReference>
<dbReference type="Pfam" id="PF00069">
    <property type="entry name" value="Pkinase"/>
    <property type="match status" value="1"/>
</dbReference>
<evidence type="ECO:0000313" key="7">
    <source>
        <dbReference type="Proteomes" id="UP001165289"/>
    </source>
</evidence>
<evidence type="ECO:0000259" key="5">
    <source>
        <dbReference type="PROSITE" id="PS50011"/>
    </source>
</evidence>
<dbReference type="PANTHER" id="PTHR24346:SF30">
    <property type="entry name" value="MATERNAL EMBRYONIC LEUCINE ZIPPER KINASE"/>
    <property type="match status" value="1"/>
</dbReference>
<accession>A0AAV7JMD2</accession>
<name>A0AAV7JMD2_9METZ</name>
<dbReference type="InterPro" id="IPR000719">
    <property type="entry name" value="Prot_kinase_dom"/>
</dbReference>
<dbReference type="InterPro" id="IPR017441">
    <property type="entry name" value="Protein_kinase_ATP_BS"/>
</dbReference>
<dbReference type="PROSITE" id="PS50011">
    <property type="entry name" value="PROTEIN_KINASE_DOM"/>
    <property type="match status" value="1"/>
</dbReference>